<sequence length="666" mass="73028">MATKATTAPGTPRLVSVPPSSLTVFSMIETGFSSSPLWWLPSGRRGSFNPFLADDAHDHDVCYTELASTRSSMRRVMDDSETEAEGNTVDARTKELVAEVQELNGQLAELRDAKEQMQAQIDQLQADKNEATSKLKAAQEERDELLAQAAVASEGSSSGDKEREKLQDELQATKSQLEQAKEAIEILKKAQHESHADLRIKELELQSAKFEKLAKANKKGKLKAEEQVEALTQEVERLKQDLAAASTSAASAPAPSADSDAQDALASLQESYEMLQEDHEALQIKCTALEAQLAEQTANPASDNGDEDIRRLQDELADQQAKHTQETEALQAQLKAALNRAAELELHEKVEAAEHRAAAPAPPKAKAKAESKLTKEEPKKQAQKEAPEESSKDEPKKISKGEVTEDNGASTSKPGLFTRLRATARKPPAKPVEKPEEEVNPIAFARASLRRRQPRESAQSAQPAVVEEQEDEARNLKPSDMIRRQQGEASPSPQAAPGSPGVQRKQQVTFSTPPPERKTASPPPELAEDADAEPKIVKSAEAPESSLRPKASGLRRNRPMSVRLGEYVGPRLYRIKDARMRGKATKSLFSKNKQTRLTLRCLFQPLTDDGQANDAKVLVVFQPRIALIGIVVPFSRECWNPRSLCLNANSQDGLETATTTNLCRLR</sequence>
<feature type="region of interest" description="Disordered" evidence="1">
    <location>
        <begin position="243"/>
        <end position="269"/>
    </location>
</feature>
<dbReference type="InParanoid" id="A9UWT9"/>
<feature type="compositionally biased region" description="Low complexity" evidence="1">
    <location>
        <begin position="487"/>
        <end position="501"/>
    </location>
</feature>
<evidence type="ECO:0000313" key="3">
    <source>
        <dbReference type="Proteomes" id="UP000001357"/>
    </source>
</evidence>
<gene>
    <name evidence="2" type="ORF">MONBRDRAFT_7390</name>
</gene>
<proteinExistence type="predicted"/>
<feature type="compositionally biased region" description="Basic and acidic residues" evidence="1">
    <location>
        <begin position="307"/>
        <end position="326"/>
    </location>
</feature>
<evidence type="ECO:0000256" key="1">
    <source>
        <dbReference type="SAM" id="MobiDB-lite"/>
    </source>
</evidence>
<feature type="compositionally biased region" description="Basic and acidic residues" evidence="1">
    <location>
        <begin position="347"/>
        <end position="357"/>
    </location>
</feature>
<protein>
    <submittedName>
        <fullName evidence="2">Uncharacterized protein</fullName>
    </submittedName>
</protein>
<feature type="region of interest" description="Disordered" evidence="1">
    <location>
        <begin position="149"/>
        <end position="170"/>
    </location>
</feature>
<keyword evidence="3" id="KW-1185">Reference proteome</keyword>
<feature type="compositionally biased region" description="Basic and acidic residues" evidence="1">
    <location>
        <begin position="159"/>
        <end position="168"/>
    </location>
</feature>
<feature type="region of interest" description="Disordered" evidence="1">
    <location>
        <begin position="347"/>
        <end position="558"/>
    </location>
</feature>
<dbReference type="KEGG" id="mbr:MONBRDRAFT_7390"/>
<evidence type="ECO:0000313" key="2">
    <source>
        <dbReference type="EMBL" id="EDQ90274.1"/>
    </source>
</evidence>
<dbReference type="AlphaFoldDB" id="A9UWT9"/>
<organism evidence="2 3">
    <name type="scientific">Monosiga brevicollis</name>
    <name type="common">Choanoflagellate</name>
    <dbReference type="NCBI Taxonomy" id="81824"/>
    <lineage>
        <taxon>Eukaryota</taxon>
        <taxon>Choanoflagellata</taxon>
        <taxon>Craspedida</taxon>
        <taxon>Salpingoecidae</taxon>
        <taxon>Monosiga</taxon>
    </lineage>
</organism>
<reference evidence="2 3" key="1">
    <citation type="journal article" date="2008" name="Nature">
        <title>The genome of the choanoflagellate Monosiga brevicollis and the origin of metazoans.</title>
        <authorList>
            <consortium name="JGI Sequencing"/>
            <person name="King N."/>
            <person name="Westbrook M.J."/>
            <person name="Young S.L."/>
            <person name="Kuo A."/>
            <person name="Abedin M."/>
            <person name="Chapman J."/>
            <person name="Fairclough S."/>
            <person name="Hellsten U."/>
            <person name="Isogai Y."/>
            <person name="Letunic I."/>
            <person name="Marr M."/>
            <person name="Pincus D."/>
            <person name="Putnam N."/>
            <person name="Rokas A."/>
            <person name="Wright K.J."/>
            <person name="Zuzow R."/>
            <person name="Dirks W."/>
            <person name="Good M."/>
            <person name="Goodstein D."/>
            <person name="Lemons D."/>
            <person name="Li W."/>
            <person name="Lyons J.B."/>
            <person name="Morris A."/>
            <person name="Nichols S."/>
            <person name="Richter D.J."/>
            <person name="Salamov A."/>
            <person name="Bork P."/>
            <person name="Lim W.A."/>
            <person name="Manning G."/>
            <person name="Miller W.T."/>
            <person name="McGinnis W."/>
            <person name="Shapiro H."/>
            <person name="Tjian R."/>
            <person name="Grigoriev I.V."/>
            <person name="Rokhsar D."/>
        </authorList>
    </citation>
    <scope>NUCLEOTIDE SEQUENCE [LARGE SCALE GENOMIC DNA]</scope>
    <source>
        <strain evidence="3">MX1 / ATCC 50154</strain>
    </source>
</reference>
<feature type="compositionally biased region" description="Basic and acidic residues" evidence="1">
    <location>
        <begin position="472"/>
        <end position="486"/>
    </location>
</feature>
<name>A9UWT9_MONBE</name>
<dbReference type="GeneID" id="5890388"/>
<accession>A9UWT9</accession>
<dbReference type="EMBL" id="CH991548">
    <property type="protein sequence ID" value="EDQ90274.1"/>
    <property type="molecule type" value="Genomic_DNA"/>
</dbReference>
<dbReference type="STRING" id="81824.A9UWT9"/>
<feature type="compositionally biased region" description="Basic and acidic residues" evidence="1">
    <location>
        <begin position="367"/>
        <end position="403"/>
    </location>
</feature>
<feature type="region of interest" description="Disordered" evidence="1">
    <location>
        <begin position="294"/>
        <end position="329"/>
    </location>
</feature>
<dbReference type="RefSeq" id="XP_001745041.1">
    <property type="nucleotide sequence ID" value="XM_001744989.1"/>
</dbReference>
<dbReference type="Proteomes" id="UP000001357">
    <property type="component" value="Unassembled WGS sequence"/>
</dbReference>